<evidence type="ECO:0000256" key="3">
    <source>
        <dbReference type="ARBA" id="ARBA00022679"/>
    </source>
</evidence>
<reference evidence="7" key="1">
    <citation type="submission" date="2017-09" db="EMBL/GenBank/DDBJ databases">
        <title>Depth-based differentiation of microbial function through sediment-hosted aquifers and enrichment of novel symbionts in the deep terrestrial subsurface.</title>
        <authorList>
            <person name="Probst A.J."/>
            <person name="Ladd B."/>
            <person name="Jarett J.K."/>
            <person name="Geller-Mcgrath D.E."/>
            <person name="Sieber C.M.K."/>
            <person name="Emerson J.B."/>
            <person name="Anantharaman K."/>
            <person name="Thomas B.C."/>
            <person name="Malmstrom R."/>
            <person name="Stieglmeier M."/>
            <person name="Klingl A."/>
            <person name="Woyke T."/>
            <person name="Ryan C.M."/>
            <person name="Banfield J.F."/>
        </authorList>
    </citation>
    <scope>NUCLEOTIDE SEQUENCE [LARGE SCALE GENOMIC DNA]</scope>
</reference>
<evidence type="ECO:0000259" key="5">
    <source>
        <dbReference type="Pfam" id="PF00535"/>
    </source>
</evidence>
<dbReference type="PANTHER" id="PTHR43179">
    <property type="entry name" value="RHAMNOSYLTRANSFERASE WBBL"/>
    <property type="match status" value="1"/>
</dbReference>
<evidence type="ECO:0000313" key="7">
    <source>
        <dbReference type="Proteomes" id="UP000230935"/>
    </source>
</evidence>
<dbReference type="Gene3D" id="3.90.550.10">
    <property type="entry name" value="Spore Coat Polysaccharide Biosynthesis Protein SpsA, Chain A"/>
    <property type="match status" value="1"/>
</dbReference>
<accession>A0A2H0W2F8</accession>
<evidence type="ECO:0000313" key="6">
    <source>
        <dbReference type="EMBL" id="PIS05549.1"/>
    </source>
</evidence>
<protein>
    <recommendedName>
        <fullName evidence="5">Glycosyltransferase 2-like domain-containing protein</fullName>
    </recommendedName>
</protein>
<keyword evidence="4" id="KW-1133">Transmembrane helix</keyword>
<evidence type="ECO:0000256" key="1">
    <source>
        <dbReference type="ARBA" id="ARBA00006739"/>
    </source>
</evidence>
<dbReference type="PANTHER" id="PTHR43179:SF12">
    <property type="entry name" value="GALACTOFURANOSYLTRANSFERASE GLFT2"/>
    <property type="match status" value="1"/>
</dbReference>
<dbReference type="GO" id="GO:0016757">
    <property type="term" value="F:glycosyltransferase activity"/>
    <property type="evidence" value="ECO:0007669"/>
    <property type="project" value="UniProtKB-KW"/>
</dbReference>
<keyword evidence="4" id="KW-0812">Transmembrane</keyword>
<keyword evidence="2" id="KW-0328">Glycosyltransferase</keyword>
<dbReference type="EMBL" id="PEZZ01000004">
    <property type="protein sequence ID" value="PIS05549.1"/>
    <property type="molecule type" value="Genomic_DNA"/>
</dbReference>
<name>A0A2H0W2F8_9BACT</name>
<dbReference type="Proteomes" id="UP000230935">
    <property type="component" value="Unassembled WGS sequence"/>
</dbReference>
<keyword evidence="4" id="KW-0472">Membrane</keyword>
<feature type="transmembrane region" description="Helical" evidence="4">
    <location>
        <begin position="244"/>
        <end position="266"/>
    </location>
</feature>
<evidence type="ECO:0000256" key="4">
    <source>
        <dbReference type="SAM" id="Phobius"/>
    </source>
</evidence>
<dbReference type="SUPFAM" id="SSF53448">
    <property type="entry name" value="Nucleotide-diphospho-sugar transferases"/>
    <property type="match status" value="1"/>
</dbReference>
<comment type="caution">
    <text evidence="6">The sequence shown here is derived from an EMBL/GenBank/DDBJ whole genome shotgun (WGS) entry which is preliminary data.</text>
</comment>
<comment type="similarity">
    <text evidence="1">Belongs to the glycosyltransferase 2 family.</text>
</comment>
<organism evidence="6 7">
    <name type="scientific">Candidatus Buchananbacteria bacterium CG10_big_fil_rev_8_21_14_0_10_42_9</name>
    <dbReference type="NCBI Taxonomy" id="1974526"/>
    <lineage>
        <taxon>Bacteria</taxon>
        <taxon>Candidatus Buchananiibacteriota</taxon>
    </lineage>
</organism>
<dbReference type="Pfam" id="PF00535">
    <property type="entry name" value="Glycos_transf_2"/>
    <property type="match status" value="1"/>
</dbReference>
<proteinExistence type="inferred from homology"/>
<dbReference type="InterPro" id="IPR029044">
    <property type="entry name" value="Nucleotide-diphossugar_trans"/>
</dbReference>
<gene>
    <name evidence="6" type="ORF">COT81_00860</name>
</gene>
<dbReference type="InterPro" id="IPR001173">
    <property type="entry name" value="Glyco_trans_2-like"/>
</dbReference>
<dbReference type="AlphaFoldDB" id="A0A2H0W2F8"/>
<evidence type="ECO:0000256" key="2">
    <source>
        <dbReference type="ARBA" id="ARBA00022676"/>
    </source>
</evidence>
<keyword evidence="3" id="KW-0808">Transferase</keyword>
<feature type="domain" description="Glycosyltransferase 2-like" evidence="5">
    <location>
        <begin position="7"/>
        <end position="179"/>
    </location>
</feature>
<sequence>MNSKVGIVILSYNSRQDLPDCLSSVDKAAKGKHQVIVVDNASSDNSAKYVKDNWPQVILIENTQNIGYAGGNNTGIKRALKDKCDYIYILNPDAVVDKDFLDEILSVADTDKTIAITQSKILHFKDKNIINSIGNAIHYLGFGYTMGNGQKDNGRSENREVPYGSGAAMLLRADAIRQIGIFDETFFMYHEDLALGWLARLAGYKIMLAPKSVVYHKYEFSKSIKKFYYMERNRFIVLLEYYKLPTLLIILPALIMMEFGLLIFSLKSGFWREKLKAYGDLLRPNQWQIIMRRRKQIQSMRVINDRDMSKNITGVISGQEIESAITKYLVNPVFAMYWFIVKQFIFW</sequence>
<dbReference type="CDD" id="cd04186">
    <property type="entry name" value="GT_2_like_c"/>
    <property type="match status" value="1"/>
</dbReference>